<dbReference type="FunFam" id="3.10.450.10:FF:000002">
    <property type="entry name" value="Kininogen 1"/>
    <property type="match status" value="1"/>
</dbReference>
<feature type="signal peptide" evidence="7">
    <location>
        <begin position="1"/>
        <end position="20"/>
    </location>
</feature>
<proteinExistence type="evidence at transcript level"/>
<evidence type="ECO:0000256" key="3">
    <source>
        <dbReference type="ARBA" id="ARBA00022729"/>
    </source>
</evidence>
<evidence type="ECO:0000313" key="9">
    <source>
        <dbReference type="EMBL" id="AJO15920.1"/>
    </source>
</evidence>
<evidence type="ECO:0000256" key="7">
    <source>
        <dbReference type="SAM" id="SignalP"/>
    </source>
</evidence>
<dbReference type="Pfam" id="PF00031">
    <property type="entry name" value="Cystatin"/>
    <property type="match status" value="1"/>
</dbReference>
<gene>
    <name evidence="9" type="primary">fetub</name>
</gene>
<dbReference type="Gene3D" id="3.10.450.10">
    <property type="match status" value="2"/>
</dbReference>
<evidence type="ECO:0000256" key="6">
    <source>
        <dbReference type="ARBA" id="ARBA00023180"/>
    </source>
</evidence>
<name>A0A0U1YYA4_PROAN</name>
<dbReference type="SMART" id="SM00043">
    <property type="entry name" value="CY"/>
    <property type="match status" value="2"/>
</dbReference>
<dbReference type="GO" id="GO:0005615">
    <property type="term" value="C:extracellular space"/>
    <property type="evidence" value="ECO:0007669"/>
    <property type="project" value="InterPro"/>
</dbReference>
<organism evidence="9">
    <name type="scientific">Protopterus annectens</name>
    <name type="common">African lungfish</name>
    <dbReference type="NCBI Taxonomy" id="7888"/>
    <lineage>
        <taxon>Eukaryota</taxon>
        <taxon>Metazoa</taxon>
        <taxon>Chordata</taxon>
        <taxon>Craniata</taxon>
        <taxon>Vertebrata</taxon>
        <taxon>Euteleostomi</taxon>
        <taxon>Dipnomorpha</taxon>
        <taxon>Ceratodontiformes</taxon>
        <taxon>Lepidosirenoidei</taxon>
        <taxon>Protopteridae</taxon>
        <taxon>Protopterus</taxon>
    </lineage>
</organism>
<dbReference type="PROSITE" id="PS51530">
    <property type="entry name" value="CYSTATIN_FETUIN_B"/>
    <property type="match status" value="1"/>
</dbReference>
<keyword evidence="4" id="KW-0677">Repeat</keyword>
<feature type="chain" id="PRO_5006829732" evidence="7">
    <location>
        <begin position="21"/>
        <end position="335"/>
    </location>
</feature>
<sequence>MKQINILLIAVHLFCSWTAAFPRPPSSMMGYLSCNDNLAKTVSNLALEQINKHRTEGYIYSLFRISSALEELQAPFHSLYYLTLDVEETECHVLSKTISKNCPVRPLHLAVFGTCEATLYINKPGRIVQLSKYNCTLKPVPRSQIVQTCPGCPTPVSVDDKDVIEAANKVLQKFNNENNHIHYFGILSLTAASMQGVAKPSYFVEFLIKETLCSKSRAEADFSKCTPVGCPNATTGLCKGSVMSAPEKTYITASCKFFSQAEEAVKDHEVTLPFFPPRHGDQHRKMTFLEQEPQVHPFPHGPSESSDCPGKPIRQATMLLSLLPGGMPAQEKHSP</sequence>
<evidence type="ECO:0000256" key="4">
    <source>
        <dbReference type="ARBA" id="ARBA00022737"/>
    </source>
</evidence>
<reference evidence="9" key="1">
    <citation type="submission" date="2014-04" db="EMBL/GenBank/DDBJ databases">
        <title>Molecular characterization and mRNA expression of fetuin B in the liver of the African lungfish, Protopterus annectens, during three phases of aestivation in air.</title>
        <authorList>
            <person name="Hiong K.C."/>
            <person name="Chew S.F."/>
            <person name="Ip Y.K."/>
        </authorList>
    </citation>
    <scope>NUCLEOTIDE SEQUENCE</scope>
</reference>
<feature type="domain" description="Cystatin fetuin-B-type" evidence="8">
    <location>
        <begin position="23"/>
        <end position="136"/>
    </location>
</feature>
<dbReference type="InterPro" id="IPR046350">
    <property type="entry name" value="Cystatin_sf"/>
</dbReference>
<evidence type="ECO:0000256" key="1">
    <source>
        <dbReference type="ARBA" id="ARBA00004613"/>
    </source>
</evidence>
<dbReference type="InterPro" id="IPR001363">
    <property type="entry name" value="Prot_inh_fetuin_CS"/>
</dbReference>
<dbReference type="AlphaFoldDB" id="A0A0U1YYA4"/>
<dbReference type="InterPro" id="IPR025764">
    <property type="entry name" value="Cystatin_Fetuin_B"/>
</dbReference>
<evidence type="ECO:0000256" key="2">
    <source>
        <dbReference type="ARBA" id="ARBA00022525"/>
    </source>
</evidence>
<dbReference type="EMBL" id="KJ689300">
    <property type="protein sequence ID" value="AJO15920.1"/>
    <property type="molecule type" value="mRNA"/>
</dbReference>
<dbReference type="PROSITE" id="PS01254">
    <property type="entry name" value="FETUIN_1"/>
    <property type="match status" value="1"/>
</dbReference>
<accession>A0A0U1YYA4</accession>
<evidence type="ECO:0000256" key="5">
    <source>
        <dbReference type="ARBA" id="ARBA00023157"/>
    </source>
</evidence>
<dbReference type="InterPro" id="IPR050735">
    <property type="entry name" value="Kininogen_Fetuin_HRG"/>
</dbReference>
<keyword evidence="5" id="KW-1015">Disulfide bond</keyword>
<evidence type="ECO:0000259" key="8">
    <source>
        <dbReference type="PROSITE" id="PS51530"/>
    </source>
</evidence>
<dbReference type="CDD" id="cd00042">
    <property type="entry name" value="CY"/>
    <property type="match status" value="2"/>
</dbReference>
<protein>
    <submittedName>
        <fullName evidence="9">Fetuin B</fullName>
    </submittedName>
</protein>
<keyword evidence="2" id="KW-0964">Secreted</keyword>
<dbReference type="PANTHER" id="PTHR13814">
    <property type="entry name" value="FETUIN"/>
    <property type="match status" value="1"/>
</dbReference>
<keyword evidence="3 7" id="KW-0732">Signal</keyword>
<dbReference type="GO" id="GO:0004869">
    <property type="term" value="F:cysteine-type endopeptidase inhibitor activity"/>
    <property type="evidence" value="ECO:0007669"/>
    <property type="project" value="InterPro"/>
</dbReference>
<keyword evidence="6" id="KW-0325">Glycoprotein</keyword>
<comment type="subcellular location">
    <subcellularLocation>
        <location evidence="1">Secreted</location>
    </subcellularLocation>
</comment>
<dbReference type="SUPFAM" id="SSF54403">
    <property type="entry name" value="Cystatin/monellin"/>
    <property type="match status" value="2"/>
</dbReference>
<dbReference type="InterPro" id="IPR000010">
    <property type="entry name" value="Cystatin_dom"/>
</dbReference>
<dbReference type="PANTHER" id="PTHR13814:SF10">
    <property type="entry name" value="FETUIN-B"/>
    <property type="match status" value="1"/>
</dbReference>